<evidence type="ECO:0000256" key="1">
    <source>
        <dbReference type="SAM" id="MobiDB-lite"/>
    </source>
</evidence>
<name>A0ABM9HB39_9BACT</name>
<feature type="compositionally biased region" description="Basic and acidic residues" evidence="1">
    <location>
        <begin position="1"/>
        <end position="12"/>
    </location>
</feature>
<feature type="region of interest" description="Disordered" evidence="1">
    <location>
        <begin position="1"/>
        <end position="25"/>
    </location>
</feature>
<gene>
    <name evidence="2" type="ORF">NSPWAT_0480</name>
</gene>
<dbReference type="EMBL" id="OX336137">
    <property type="protein sequence ID" value="CAI2717339.1"/>
    <property type="molecule type" value="Genomic_DNA"/>
</dbReference>
<evidence type="ECO:0000313" key="3">
    <source>
        <dbReference type="Proteomes" id="UP001157733"/>
    </source>
</evidence>
<sequence>MAEGNENKDSKIIIDTPPPKPQVIRPKPEFLEEEAGHLDPKKEDPGMMESYGSFPVWMLKGIQMLTPDILVQKSPTKKKYRV</sequence>
<dbReference type="RefSeq" id="WP_282010286.1">
    <property type="nucleotide sequence ID" value="NZ_OX336137.1"/>
</dbReference>
<evidence type="ECO:0000313" key="2">
    <source>
        <dbReference type="EMBL" id="CAI2717339.1"/>
    </source>
</evidence>
<organism evidence="2 3">
    <name type="scientific">Nitrospina watsonii</name>
    <dbReference type="NCBI Taxonomy" id="1323948"/>
    <lineage>
        <taxon>Bacteria</taxon>
        <taxon>Pseudomonadati</taxon>
        <taxon>Nitrospinota/Tectimicrobiota group</taxon>
        <taxon>Nitrospinota</taxon>
        <taxon>Nitrospinia</taxon>
        <taxon>Nitrospinales</taxon>
        <taxon>Nitrospinaceae</taxon>
        <taxon>Nitrospina</taxon>
    </lineage>
</organism>
<reference evidence="2 3" key="1">
    <citation type="submission" date="2022-09" db="EMBL/GenBank/DDBJ databases">
        <authorList>
            <person name="Kop L."/>
        </authorList>
    </citation>
    <scope>NUCLEOTIDE SEQUENCE [LARGE SCALE GENOMIC DNA]</scope>
    <source>
        <strain evidence="2 3">347</strain>
    </source>
</reference>
<accession>A0ABM9HB39</accession>
<dbReference type="Proteomes" id="UP001157733">
    <property type="component" value="Chromosome"/>
</dbReference>
<proteinExistence type="predicted"/>
<keyword evidence="3" id="KW-1185">Reference proteome</keyword>
<protein>
    <submittedName>
        <fullName evidence="2">Uncharacterized protein</fullName>
    </submittedName>
</protein>